<name>K1ENY4_9MICO</name>
<dbReference type="AlphaFoldDB" id="K1ENY4"/>
<keyword evidence="8" id="KW-1185">Reference proteome</keyword>
<dbReference type="GO" id="GO:0006574">
    <property type="term" value="P:L-valine catabolic process"/>
    <property type="evidence" value="ECO:0007669"/>
    <property type="project" value="TreeGrafter"/>
</dbReference>
<dbReference type="PANTHER" id="PTHR43176">
    <property type="entry name" value="3-HYDROXYISOBUTYRYL-COA HYDROLASE-RELATED"/>
    <property type="match status" value="1"/>
</dbReference>
<dbReference type="EMBL" id="ALWX01000043">
    <property type="protein sequence ID" value="EKA60973.1"/>
    <property type="molecule type" value="Genomic_DNA"/>
</dbReference>
<dbReference type="NCBIfam" id="NF004127">
    <property type="entry name" value="PRK05617.1"/>
    <property type="match status" value="1"/>
</dbReference>
<dbReference type="PATRIC" id="fig|1210046.3.peg.1976"/>
<feature type="domain" description="Enoyl-CoA hydratase/isomerase" evidence="4">
    <location>
        <begin position="23"/>
        <end position="341"/>
    </location>
</feature>
<keyword evidence="6" id="KW-0413">Isomerase</keyword>
<dbReference type="OrthoDB" id="9790967at2"/>
<protein>
    <recommendedName>
        <fullName evidence="2">3-hydroxyisobutyryl-CoA hydrolase</fullName>
        <ecNumber evidence="2">3.1.2.4</ecNumber>
    </recommendedName>
</protein>
<dbReference type="Proteomes" id="UP000004474">
    <property type="component" value="Unassembled WGS sequence"/>
</dbReference>
<keyword evidence="3 5" id="KW-0378">Hydrolase</keyword>
<dbReference type="SUPFAM" id="SSF52096">
    <property type="entry name" value="ClpP/crotonase"/>
    <property type="match status" value="1"/>
</dbReference>
<dbReference type="GO" id="GO:0005829">
    <property type="term" value="C:cytosol"/>
    <property type="evidence" value="ECO:0007669"/>
    <property type="project" value="TreeGrafter"/>
</dbReference>
<dbReference type="GO" id="GO:0016853">
    <property type="term" value="F:isomerase activity"/>
    <property type="evidence" value="ECO:0007669"/>
    <property type="project" value="UniProtKB-KW"/>
</dbReference>
<evidence type="ECO:0000256" key="3">
    <source>
        <dbReference type="ARBA" id="ARBA00022801"/>
    </source>
</evidence>
<evidence type="ECO:0000256" key="2">
    <source>
        <dbReference type="ARBA" id="ARBA00011915"/>
    </source>
</evidence>
<dbReference type="RefSeq" id="WP_007927763.1">
    <property type="nucleotide sequence ID" value="NZ_ALWX01000043.1"/>
</dbReference>
<evidence type="ECO:0000313" key="6">
    <source>
        <dbReference type="EMBL" id="RWU83018.1"/>
    </source>
</evidence>
<dbReference type="GO" id="GO:0003860">
    <property type="term" value="F:3-hydroxyisobutyryl-CoA hydrolase activity"/>
    <property type="evidence" value="ECO:0007669"/>
    <property type="project" value="UniProtKB-EC"/>
</dbReference>
<evidence type="ECO:0000256" key="1">
    <source>
        <dbReference type="ARBA" id="ARBA00001709"/>
    </source>
</evidence>
<dbReference type="CDD" id="cd06558">
    <property type="entry name" value="crotonase-like"/>
    <property type="match status" value="1"/>
</dbReference>
<dbReference type="STRING" id="1210046.B277_10304"/>
<gene>
    <name evidence="5" type="ORF">B277_10304</name>
    <name evidence="6" type="ORF">CWN80_09445</name>
</gene>
<reference evidence="6" key="3">
    <citation type="submission" date="2017-11" db="EMBL/GenBank/DDBJ databases">
        <authorList>
            <person name="Seuylemezian A."/>
            <person name="Cooper K."/>
            <person name="Vaishampayan P."/>
        </authorList>
    </citation>
    <scope>NUCLEOTIDE SEQUENCE</scope>
    <source>
        <strain evidence="6">PVAS-1</strain>
    </source>
</reference>
<comment type="catalytic activity">
    <reaction evidence="1">
        <text>3-hydroxy-2-methylpropanoyl-CoA + H2O = 3-hydroxy-2-methylpropanoate + CoA + H(+)</text>
        <dbReference type="Rhea" id="RHEA:20888"/>
        <dbReference type="ChEBI" id="CHEBI:11805"/>
        <dbReference type="ChEBI" id="CHEBI:15377"/>
        <dbReference type="ChEBI" id="CHEBI:15378"/>
        <dbReference type="ChEBI" id="CHEBI:57287"/>
        <dbReference type="ChEBI" id="CHEBI:57340"/>
        <dbReference type="EC" id="3.1.2.4"/>
    </reaction>
</comment>
<dbReference type="InterPro" id="IPR032259">
    <property type="entry name" value="HIBYL-CoA-H"/>
</dbReference>
<dbReference type="Gene3D" id="3.90.226.10">
    <property type="entry name" value="2-enoyl-CoA Hydratase, Chain A, domain 1"/>
    <property type="match status" value="1"/>
</dbReference>
<reference evidence="6 8" key="1">
    <citation type="journal article" date="2009" name="Int. J. Syst. Evol. Microbiol.">
        <title>Janibacter hoylei sp. nov., Bacillus isronensis sp. nov. and Bacillus aryabhattai sp. nov., isolated from cryotubes used for collecting air from the upper atmosphere.</title>
        <authorList>
            <person name="Shivaji S."/>
            <person name="Chaturvedi P."/>
            <person name="Begum Z."/>
            <person name="Pindi P.K."/>
            <person name="Manorama R."/>
            <person name="Padmanaban D.A."/>
            <person name="Shouche Y.S."/>
            <person name="Pawar S."/>
            <person name="Vaishampayan P."/>
            <person name="Dutt C.B."/>
            <person name="Datta G.N."/>
            <person name="Manchanda R.K."/>
            <person name="Rao U.R."/>
            <person name="Bhargava P.M."/>
            <person name="Narlikar J.V."/>
        </authorList>
    </citation>
    <scope>NUCLEOTIDE SEQUENCE [LARGE SCALE GENOMIC DNA]</scope>
    <source>
        <strain evidence="6 8">PVAS-1</strain>
    </source>
</reference>
<proteinExistence type="predicted"/>
<comment type="caution">
    <text evidence="5">The sequence shown here is derived from an EMBL/GenBank/DDBJ whole genome shotgun (WGS) entry which is preliminary data.</text>
</comment>
<accession>K1ENY4</accession>
<dbReference type="Pfam" id="PF16113">
    <property type="entry name" value="ECH_2"/>
    <property type="match status" value="1"/>
</dbReference>
<evidence type="ECO:0000313" key="5">
    <source>
        <dbReference type="EMBL" id="EKA60973.1"/>
    </source>
</evidence>
<dbReference type="eggNOG" id="COG1024">
    <property type="taxonomic scope" value="Bacteria"/>
</dbReference>
<evidence type="ECO:0000313" key="8">
    <source>
        <dbReference type="Proteomes" id="UP000288711"/>
    </source>
</evidence>
<sequence length="343" mass="35988">MADFTPGPTGTDEVLFAVDGSLGRVLLNRPRAINSLTRDMVVAMRAQLEAWAEDPQVQTVSIEGAGERGLCAGGDVRAVREAHLAGTSGGVDFWADEYVLDAQIAEYPKPVVAVMDGIVMGGGLGISMFATARWATERSRIAMPETIIGFFPDVAATYLLSRAPGETGTHVALTGTTITGADAVALGLADAVVDSARLPDLLAGIAAGNPVEPVPEDATTKADTLTSARGWIDECYAGDDAAAIVERLRAHDAPEARAAAEKISLRSPLSVAVTLEALRRAATAGSVREVLETDTVVARGLLQRADFAEGVRAQLVDKDRSPRWQHESVSDVTRAEVLAVFSG</sequence>
<evidence type="ECO:0000259" key="4">
    <source>
        <dbReference type="Pfam" id="PF16113"/>
    </source>
</evidence>
<dbReference type="InterPro" id="IPR029045">
    <property type="entry name" value="ClpP/crotonase-like_dom_sf"/>
</dbReference>
<evidence type="ECO:0000313" key="7">
    <source>
        <dbReference type="Proteomes" id="UP000004474"/>
    </source>
</evidence>
<reference evidence="5 7" key="2">
    <citation type="journal article" date="2012" name="J. Bacteriol.">
        <title>Genome Sequence of Janibacter hoylei MTCC8307, Isolated from the Stratospheric Air.</title>
        <authorList>
            <person name="Pawar S.P."/>
            <person name="Dhotre D.P."/>
            <person name="Shetty S.A."/>
            <person name="Chowdhury S.P."/>
            <person name="Chaudhari B.L."/>
            <person name="Shouche Y.S."/>
        </authorList>
    </citation>
    <scope>NUCLEOTIDE SEQUENCE [LARGE SCALE GENOMIC DNA]</scope>
    <source>
        <strain evidence="5 7">PVAS-1</strain>
    </source>
</reference>
<dbReference type="InterPro" id="IPR045004">
    <property type="entry name" value="ECH_dom"/>
</dbReference>
<dbReference type="PANTHER" id="PTHR43176:SF3">
    <property type="entry name" value="3-HYDROXYISOBUTYRYL-COA HYDROLASE, MITOCHONDRIAL"/>
    <property type="match status" value="1"/>
</dbReference>
<dbReference type="Proteomes" id="UP000288711">
    <property type="component" value="Unassembled WGS sequence"/>
</dbReference>
<dbReference type="EC" id="3.1.2.4" evidence="2"/>
<dbReference type="EMBL" id="PIPF01000009">
    <property type="protein sequence ID" value="RWU83018.1"/>
    <property type="molecule type" value="Genomic_DNA"/>
</dbReference>
<organism evidence="5 7">
    <name type="scientific">Janibacter hoylei PVAS-1</name>
    <dbReference type="NCBI Taxonomy" id="1210046"/>
    <lineage>
        <taxon>Bacteria</taxon>
        <taxon>Bacillati</taxon>
        <taxon>Actinomycetota</taxon>
        <taxon>Actinomycetes</taxon>
        <taxon>Micrococcales</taxon>
        <taxon>Intrasporangiaceae</taxon>
        <taxon>Janibacter</taxon>
    </lineage>
</organism>